<keyword evidence="2" id="KW-0413">Isomerase</keyword>
<dbReference type="Gene3D" id="3.10.310.10">
    <property type="entry name" value="Diaminopimelate Epimerase, Chain A, domain 1"/>
    <property type="match status" value="2"/>
</dbReference>
<name>A0ABP0G215_CLALP</name>
<proteinExistence type="inferred from homology"/>
<dbReference type="InterPro" id="IPR003719">
    <property type="entry name" value="Phenazine_PhzF-like"/>
</dbReference>
<accession>A0ABP0G215</accession>
<dbReference type="SUPFAM" id="SSF54506">
    <property type="entry name" value="Diaminopimelate epimerase-like"/>
    <property type="match status" value="1"/>
</dbReference>
<comment type="similarity">
    <text evidence="1">Belongs to the PhzF family.</text>
</comment>
<gene>
    <name evidence="3" type="ORF">CVLEPA_LOCUS16677</name>
</gene>
<evidence type="ECO:0008006" key="5">
    <source>
        <dbReference type="Google" id="ProtNLM"/>
    </source>
</evidence>
<evidence type="ECO:0000256" key="1">
    <source>
        <dbReference type="ARBA" id="ARBA00008270"/>
    </source>
</evidence>
<evidence type="ECO:0000313" key="4">
    <source>
        <dbReference type="Proteomes" id="UP001642483"/>
    </source>
</evidence>
<dbReference type="Pfam" id="PF02567">
    <property type="entry name" value="PhzC-PhzF"/>
    <property type="match status" value="1"/>
</dbReference>
<organism evidence="3 4">
    <name type="scientific">Clavelina lepadiformis</name>
    <name type="common">Light-bulb sea squirt</name>
    <name type="synonym">Ascidia lepadiformis</name>
    <dbReference type="NCBI Taxonomy" id="159417"/>
    <lineage>
        <taxon>Eukaryota</taxon>
        <taxon>Metazoa</taxon>
        <taxon>Chordata</taxon>
        <taxon>Tunicata</taxon>
        <taxon>Ascidiacea</taxon>
        <taxon>Aplousobranchia</taxon>
        <taxon>Clavelinidae</taxon>
        <taxon>Clavelina</taxon>
    </lineage>
</organism>
<dbReference type="PIRSF" id="PIRSF016184">
    <property type="entry name" value="PhzC_PhzF"/>
    <property type="match status" value="1"/>
</dbReference>
<dbReference type="PANTHER" id="PTHR13774">
    <property type="entry name" value="PHENAZINE BIOSYNTHESIS PROTEIN"/>
    <property type="match status" value="1"/>
</dbReference>
<evidence type="ECO:0000313" key="3">
    <source>
        <dbReference type="EMBL" id="CAK8685558.1"/>
    </source>
</evidence>
<dbReference type="Proteomes" id="UP001642483">
    <property type="component" value="Unassembled WGS sequence"/>
</dbReference>
<dbReference type="EMBL" id="CAWYQH010000100">
    <property type="protein sequence ID" value="CAK8685558.1"/>
    <property type="molecule type" value="Genomic_DNA"/>
</dbReference>
<keyword evidence="4" id="KW-1185">Reference proteome</keyword>
<dbReference type="PANTHER" id="PTHR13774:SF17">
    <property type="entry name" value="PHENAZINE BIOSYNTHESIS-LIKE DOMAIN-CONTAINING PROTEIN"/>
    <property type="match status" value="1"/>
</dbReference>
<dbReference type="NCBIfam" id="TIGR00654">
    <property type="entry name" value="PhzF_family"/>
    <property type="match status" value="1"/>
</dbReference>
<reference evidence="3 4" key="1">
    <citation type="submission" date="2024-02" db="EMBL/GenBank/DDBJ databases">
        <authorList>
            <person name="Daric V."/>
            <person name="Darras S."/>
        </authorList>
    </citation>
    <scope>NUCLEOTIDE SEQUENCE [LARGE SCALE GENOMIC DNA]</scope>
</reference>
<comment type="caution">
    <text evidence="3">The sequence shown here is derived from an EMBL/GenBank/DDBJ whole genome shotgun (WGS) entry which is preliminary data.</text>
</comment>
<evidence type="ECO:0000256" key="2">
    <source>
        <dbReference type="ARBA" id="ARBA00023235"/>
    </source>
</evidence>
<sequence>MDNALDIYTIDAFTSVPFSGNPAAICHIRNRSLSEEMLQKIATEMNLSETAYVKSDKENFQEGSNFSLRWFTPTNEVKLCGHATLAAAASLFYVLRNPNPVITFNTLSGELRARNDNGYITLDLPMNPPVKQDISPEVRAIFDLIFTPTAKDRIQEVWLSPSAQKLVIRMNDDFAQKDIEELNPDISKMTETHDGSKYKGVIVTTKGSGDYDFLSRYFAPWNGIPEDPVTGSAHTVLAPLWGEILGKKEMLARQCSKRGGDLKIALREDGRVDVGGKAIVVLKGNLMLPKEA</sequence>
<protein>
    <recommendedName>
        <fullName evidence="5">Phenazine biosynthesis-like domain-containing protein</fullName>
    </recommendedName>
</protein>